<dbReference type="RefSeq" id="WP_014108834.1">
    <property type="nucleotide sequence ID" value="NC_016041.1"/>
</dbReference>
<gene>
    <name evidence="1" type="ordered locus">GNIT_1851</name>
</gene>
<dbReference type="STRING" id="1085623.GNIT_1851"/>
<protein>
    <submittedName>
        <fullName evidence="1">Uncharacterized protein</fullName>
    </submittedName>
</protein>
<dbReference type="KEGG" id="gni:GNIT_1851"/>
<reference evidence="1 2" key="1">
    <citation type="journal article" date="2011" name="J. Bacteriol.">
        <title>Complete genome sequence of seawater bacterium Glaciecola nitratireducens FR1064T.</title>
        <authorList>
            <person name="Bian F."/>
            <person name="Qin Q.L."/>
            <person name="Xie B.B."/>
            <person name="Shu Y.L."/>
            <person name="Zhang X.Y."/>
            <person name="Yu Y."/>
            <person name="Chen B."/>
            <person name="Chen X.L."/>
            <person name="Zhou B.C."/>
            <person name="Zhang Y.Z."/>
        </authorList>
    </citation>
    <scope>NUCLEOTIDE SEQUENCE [LARGE SCALE GENOMIC DNA]</scope>
    <source>
        <strain evidence="2">JCM 12485 / KCTC 12276 / FR1064</strain>
    </source>
</reference>
<sequence>MIKALSANLDEIETAALVSYAYISYDLDQYSSAIETHICVSIAL</sequence>
<dbReference type="Proteomes" id="UP000009282">
    <property type="component" value="Chromosome"/>
</dbReference>
<dbReference type="AlphaFoldDB" id="G4QHH4"/>
<organism evidence="1 2">
    <name type="scientific">Glaciecola nitratireducens (strain JCM 12485 / KCTC 12276 / FR1064)</name>
    <dbReference type="NCBI Taxonomy" id="1085623"/>
    <lineage>
        <taxon>Bacteria</taxon>
        <taxon>Pseudomonadati</taxon>
        <taxon>Pseudomonadota</taxon>
        <taxon>Gammaproteobacteria</taxon>
        <taxon>Alteromonadales</taxon>
        <taxon>Alteromonadaceae</taxon>
        <taxon>Brumicola</taxon>
    </lineage>
</organism>
<proteinExistence type="predicted"/>
<dbReference type="HOGENOM" id="CLU_3216826_0_0_6"/>
<name>G4QHH4_GLANF</name>
<dbReference type="EMBL" id="CP003060">
    <property type="protein sequence ID" value="AEP29960.1"/>
    <property type="molecule type" value="Genomic_DNA"/>
</dbReference>
<evidence type="ECO:0000313" key="1">
    <source>
        <dbReference type="EMBL" id="AEP29960.1"/>
    </source>
</evidence>
<keyword evidence="2" id="KW-1185">Reference proteome</keyword>
<evidence type="ECO:0000313" key="2">
    <source>
        <dbReference type="Proteomes" id="UP000009282"/>
    </source>
</evidence>
<accession>G4QHH4</accession>